<evidence type="ECO:0000313" key="1">
    <source>
        <dbReference type="EMBL" id="MCK8486244.1"/>
    </source>
</evidence>
<dbReference type="Proteomes" id="UP001139534">
    <property type="component" value="Unassembled WGS sequence"/>
</dbReference>
<keyword evidence="2" id="KW-1185">Reference proteome</keyword>
<dbReference type="InterPro" id="IPR011990">
    <property type="entry name" value="TPR-like_helical_dom_sf"/>
</dbReference>
<dbReference type="AlphaFoldDB" id="A0A9X2BMY8"/>
<evidence type="ECO:0000313" key="2">
    <source>
        <dbReference type="Proteomes" id="UP001139534"/>
    </source>
</evidence>
<comment type="caution">
    <text evidence="1">The sequence shown here is derived from an EMBL/GenBank/DDBJ whole genome shotgun (WGS) entry which is preliminary data.</text>
</comment>
<dbReference type="RefSeq" id="WP_248550465.1">
    <property type="nucleotide sequence ID" value="NZ_JALPRK010000002.1"/>
</dbReference>
<dbReference type="Gene3D" id="1.25.40.10">
    <property type="entry name" value="Tetratricopeptide repeat domain"/>
    <property type="match status" value="1"/>
</dbReference>
<protein>
    <submittedName>
        <fullName evidence="1">Tetratricopeptide repeat protein</fullName>
    </submittedName>
</protein>
<organism evidence="1 2">
    <name type="scientific">Paenibacillus mellifer</name>
    <dbReference type="NCBI Taxonomy" id="2937794"/>
    <lineage>
        <taxon>Bacteria</taxon>
        <taxon>Bacillati</taxon>
        <taxon>Bacillota</taxon>
        <taxon>Bacilli</taxon>
        <taxon>Bacillales</taxon>
        <taxon>Paenibacillaceae</taxon>
        <taxon>Paenibacillus</taxon>
    </lineage>
</organism>
<reference evidence="1" key="1">
    <citation type="submission" date="2022-04" db="EMBL/GenBank/DDBJ databases">
        <authorList>
            <person name="Seo M.-J."/>
        </authorList>
    </citation>
    <scope>NUCLEOTIDE SEQUENCE</scope>
    <source>
        <strain evidence="1">MBLB2552</strain>
    </source>
</reference>
<accession>A0A9X2BMY8</accession>
<gene>
    <name evidence="1" type="ORF">M0651_03555</name>
</gene>
<dbReference type="SUPFAM" id="SSF48452">
    <property type="entry name" value="TPR-like"/>
    <property type="match status" value="1"/>
</dbReference>
<dbReference type="EMBL" id="JALPRK010000002">
    <property type="protein sequence ID" value="MCK8486244.1"/>
    <property type="molecule type" value="Genomic_DNA"/>
</dbReference>
<sequence>MRSPTGQPQNMGKLVEMIQNAVTAGRLEVAEQLAGQTDPYLLSELVQTLYKEGYVALAKERLLKLEPRLLREPSPPFLELSLIWAEICYDERRYDEATPIFETIAERHPDFAGARFGAASCCLQQAIAKLERRIQLYHPTKTEQEKICKYLDDFHQALNLIQTSSWHTEWSPAQVRNFPARPASLLH</sequence>
<name>A0A9X2BMY8_9BACL</name>
<proteinExistence type="predicted"/>